<dbReference type="RefSeq" id="WP_075058174.1">
    <property type="nucleotide sequence ID" value="NZ_CP012357.1"/>
</dbReference>
<evidence type="ECO:0000256" key="2">
    <source>
        <dbReference type="ARBA" id="ARBA00022679"/>
    </source>
</evidence>
<evidence type="ECO:0000313" key="5">
    <source>
        <dbReference type="EMBL" id="AKX34081.1"/>
    </source>
</evidence>
<dbReference type="Proteomes" id="UP000067476">
    <property type="component" value="Chromosome"/>
</dbReference>
<organism evidence="5 6">
    <name type="scientific">Spiroplasma litorale</name>
    <dbReference type="NCBI Taxonomy" id="216942"/>
    <lineage>
        <taxon>Bacteria</taxon>
        <taxon>Bacillati</taxon>
        <taxon>Mycoplasmatota</taxon>
        <taxon>Mollicutes</taxon>
        <taxon>Entomoplasmatales</taxon>
        <taxon>Spiroplasmataceae</taxon>
        <taxon>Spiroplasma</taxon>
    </lineage>
</organism>
<dbReference type="PANTHER" id="PTHR43085:SF54">
    <property type="entry name" value="PUTATIVE-RELATED"/>
    <property type="match status" value="1"/>
</dbReference>
<dbReference type="EMBL" id="CP012357">
    <property type="protein sequence ID" value="AKX34081.1"/>
    <property type="molecule type" value="Genomic_DNA"/>
</dbReference>
<dbReference type="KEGG" id="sll:SLITO_v1c04280"/>
<dbReference type="PANTHER" id="PTHR43085">
    <property type="entry name" value="HEXOKINASE FAMILY MEMBER"/>
    <property type="match status" value="1"/>
</dbReference>
<sequence>MKKIVSIGEVLMDVYSDENGVKAEVGGASFNVSCSIAALGTNESYFMGSLGNDEYKDEILKYVDKYDVKKDFIQNSNKPTTIAKVTLDENKERFFQFIRNSDAEFDLNKYKNDELNKIDLIHFGSATGFLEGNLKKSYSMLLELAVRNNIKISFDPNFRDKLWTTPNEVEEFKTHCKKYIESADLIKLSDEELILVTGIEDEVKALEHLIKLNNKSLICITRGCEDTMCVWNGEILYVPVKICDNLVDTTGAGDAFISNLINEYVNENINQNSSKEKIIDIVSKSNIFANNAVRYIGAITFLDNLNKE</sequence>
<dbReference type="AlphaFoldDB" id="A0A0K1W1M2"/>
<dbReference type="GO" id="GO:0016301">
    <property type="term" value="F:kinase activity"/>
    <property type="evidence" value="ECO:0007669"/>
    <property type="project" value="UniProtKB-KW"/>
</dbReference>
<keyword evidence="2" id="KW-0808">Transferase</keyword>
<evidence type="ECO:0000256" key="3">
    <source>
        <dbReference type="ARBA" id="ARBA00022777"/>
    </source>
</evidence>
<dbReference type="SUPFAM" id="SSF53613">
    <property type="entry name" value="Ribokinase-like"/>
    <property type="match status" value="1"/>
</dbReference>
<reference evidence="5 6" key="1">
    <citation type="journal article" date="2015" name="Genome Announc.">
        <title>Complete Genome Sequence of Spiroplasma litorale TN-1T (DSM 21781), a Bacterium Isolated from a Green-Eyed Horsefly (Tabanus nigrovittatus).</title>
        <authorList>
            <person name="Lo W.S."/>
            <person name="Lai Y.C."/>
            <person name="Lien Y.W."/>
            <person name="Wang T.H."/>
            <person name="Kuo C.H."/>
        </authorList>
    </citation>
    <scope>NUCLEOTIDE SEQUENCE [LARGE SCALE GENOMIC DNA]</scope>
    <source>
        <strain evidence="5 6">TN-1</strain>
    </source>
</reference>
<accession>A0A0K1W1M2</accession>
<evidence type="ECO:0000259" key="4">
    <source>
        <dbReference type="Pfam" id="PF00294"/>
    </source>
</evidence>
<dbReference type="CDD" id="cd01167">
    <property type="entry name" value="bac_FRK"/>
    <property type="match status" value="1"/>
</dbReference>
<dbReference type="InterPro" id="IPR050306">
    <property type="entry name" value="PfkB_Carbo_kinase"/>
</dbReference>
<feature type="domain" description="Carbohydrate kinase PfkB" evidence="4">
    <location>
        <begin position="1"/>
        <end position="300"/>
    </location>
</feature>
<dbReference type="Gene3D" id="3.40.1190.20">
    <property type="match status" value="1"/>
</dbReference>
<dbReference type="Pfam" id="PF00294">
    <property type="entry name" value="PfkB"/>
    <property type="match status" value="1"/>
</dbReference>
<name>A0A0K1W1M2_9MOLU</name>
<comment type="similarity">
    <text evidence="1">Belongs to the carbohydrate kinase PfkB family.</text>
</comment>
<keyword evidence="6" id="KW-1185">Reference proteome</keyword>
<gene>
    <name evidence="5" type="primary">scrK</name>
    <name evidence="5" type="ORF">SLITO_v1c04280</name>
</gene>
<dbReference type="InterPro" id="IPR011611">
    <property type="entry name" value="PfkB_dom"/>
</dbReference>
<dbReference type="STRING" id="216942.SLITO_v1c04280"/>
<protein>
    <submittedName>
        <fullName evidence="5">Fructokinase</fullName>
    </submittedName>
</protein>
<dbReference type="OrthoDB" id="9813569at2"/>
<keyword evidence="3 5" id="KW-0418">Kinase</keyword>
<dbReference type="PATRIC" id="fig|216942.3.peg.431"/>
<evidence type="ECO:0000256" key="1">
    <source>
        <dbReference type="ARBA" id="ARBA00010688"/>
    </source>
</evidence>
<evidence type="ECO:0000313" key="6">
    <source>
        <dbReference type="Proteomes" id="UP000067476"/>
    </source>
</evidence>
<dbReference type="InterPro" id="IPR029056">
    <property type="entry name" value="Ribokinase-like"/>
</dbReference>
<proteinExistence type="inferred from homology"/>